<evidence type="ECO:0000313" key="1">
    <source>
        <dbReference type="EMBL" id="MCM3716635.1"/>
    </source>
</evidence>
<organism evidence="1 2">
    <name type="scientific">Halalkalibacter oceani</name>
    <dbReference type="NCBI Taxonomy" id="1653776"/>
    <lineage>
        <taxon>Bacteria</taxon>
        <taxon>Bacillati</taxon>
        <taxon>Bacillota</taxon>
        <taxon>Bacilli</taxon>
        <taxon>Bacillales</taxon>
        <taxon>Bacillaceae</taxon>
        <taxon>Halalkalibacter</taxon>
    </lineage>
</organism>
<dbReference type="Proteomes" id="UP001139179">
    <property type="component" value="Unassembled WGS sequence"/>
</dbReference>
<reference evidence="1" key="1">
    <citation type="submission" date="2022-05" db="EMBL/GenBank/DDBJ databases">
        <title>Comparative Genomics of Spacecraft Associated Microbes.</title>
        <authorList>
            <person name="Tran M.T."/>
            <person name="Wright A."/>
            <person name="Seuylemezian A."/>
            <person name="Eisen J."/>
            <person name="Coil D."/>
        </authorList>
    </citation>
    <scope>NUCLEOTIDE SEQUENCE</scope>
    <source>
        <strain evidence="1">214.1.1</strain>
    </source>
</reference>
<keyword evidence="2" id="KW-1185">Reference proteome</keyword>
<evidence type="ECO:0000313" key="2">
    <source>
        <dbReference type="Proteomes" id="UP001139179"/>
    </source>
</evidence>
<protein>
    <submittedName>
        <fullName evidence="1">Uncharacterized protein</fullName>
    </submittedName>
</protein>
<dbReference type="RefSeq" id="WP_251225283.1">
    <property type="nucleotide sequence ID" value="NZ_JAMBOL010000048.1"/>
</dbReference>
<dbReference type="EMBL" id="JAMBOL010000048">
    <property type="protein sequence ID" value="MCM3716635.1"/>
    <property type="molecule type" value="Genomic_DNA"/>
</dbReference>
<name>A0A9X2DWE6_9BACI</name>
<proteinExistence type="predicted"/>
<sequence length="90" mass="10796">MNTYEIVICRPEVNYIDRLNIKGKHECDAVFRLLDKMLEKSKYLADLKKEYYNDNQIDSLLYELKRDFLIFIDIVPLPLPDNVIPFRKIT</sequence>
<comment type="caution">
    <text evidence="1">The sequence shown here is derived from an EMBL/GenBank/DDBJ whole genome shotgun (WGS) entry which is preliminary data.</text>
</comment>
<gene>
    <name evidence="1" type="ORF">M3202_21570</name>
</gene>
<dbReference type="AlphaFoldDB" id="A0A9X2DWE6"/>
<accession>A0A9X2DWE6</accession>